<feature type="transmembrane region" description="Helical" evidence="6">
    <location>
        <begin position="6"/>
        <end position="24"/>
    </location>
</feature>
<dbReference type="Proteomes" id="UP000269883">
    <property type="component" value="Chromosome"/>
</dbReference>
<name>A0A2Z6B366_9BACT</name>
<dbReference type="KEGG" id="dfl:DFE_3205"/>
<dbReference type="GO" id="GO:0005315">
    <property type="term" value="F:phosphate transmembrane transporter activity"/>
    <property type="evidence" value="ECO:0007669"/>
    <property type="project" value="InterPro"/>
</dbReference>
<evidence type="ECO:0000313" key="8">
    <source>
        <dbReference type="Proteomes" id="UP000269883"/>
    </source>
</evidence>
<dbReference type="GO" id="GO:0035435">
    <property type="term" value="P:phosphate ion transmembrane transport"/>
    <property type="evidence" value="ECO:0007669"/>
    <property type="project" value="TreeGrafter"/>
</dbReference>
<feature type="transmembrane region" description="Helical" evidence="6">
    <location>
        <begin position="209"/>
        <end position="226"/>
    </location>
</feature>
<evidence type="ECO:0000256" key="6">
    <source>
        <dbReference type="RuleBase" id="RU363058"/>
    </source>
</evidence>
<dbReference type="InterPro" id="IPR001204">
    <property type="entry name" value="Phos_transporter"/>
</dbReference>
<evidence type="ECO:0000256" key="5">
    <source>
        <dbReference type="ARBA" id="ARBA00023136"/>
    </source>
</evidence>
<keyword evidence="5 6" id="KW-0472">Membrane</keyword>
<protein>
    <recommendedName>
        <fullName evidence="6">Phosphate transporter</fullName>
    </recommendedName>
</protein>
<feature type="transmembrane region" description="Helical" evidence="6">
    <location>
        <begin position="294"/>
        <end position="314"/>
    </location>
</feature>
<keyword evidence="4 6" id="KW-1133">Transmembrane helix</keyword>
<comment type="similarity">
    <text evidence="6">Belongs to the inorganic phosphate transporter (PiT) (TC 2.A.20) family.</text>
</comment>
<feature type="transmembrane region" description="Helical" evidence="6">
    <location>
        <begin position="45"/>
        <end position="64"/>
    </location>
</feature>
<sequence length="411" mass="43380">MDLYDLFFLLSLGAGFLMAFNLGANDVANSMASAVGARAITVKQAVFIAGILNFVGAVFLGSHVTATVSKGIINPAMISDPKLIMLGMFGALLAAGIWVLIATLTALPVSSTHSIVGAILGFGLVAGGPDVVNWLKLGGVVLSWFISPFLAAGIAYFIFTQIRRDIFLKPNFLENARKYGPRWMALTMTLVGFSFMYKTPVGKQLALVWYESLALISLLSLGVWLVSSRMALRMSLTVEDGAEGVEAIFRKMQIFTSCYVALSQGANDVANAIGPIAAIYVLAKQGTFLTQAEVPIWLLALGGAGIALGIAVLGHKVMRTVGESITTLTNTRGFAVDFAAATTVLVASKLGLPVSTTHAAVGGVTGVGLARGFKAVNFGVLGKIVVYWLLTVPIAAFTSIVIFQILKWSVY</sequence>
<dbReference type="RefSeq" id="WP_126380927.1">
    <property type="nucleotide sequence ID" value="NZ_AP017378.1"/>
</dbReference>
<evidence type="ECO:0000256" key="4">
    <source>
        <dbReference type="ARBA" id="ARBA00022989"/>
    </source>
</evidence>
<reference evidence="7 8" key="1">
    <citation type="journal article" date="2018" name="Sci. Adv.">
        <title>Multi-heme cytochromes provide a pathway for survival in energy-limited environments.</title>
        <authorList>
            <person name="Deng X."/>
            <person name="Dohmae N."/>
            <person name="Nealson K.H."/>
            <person name="Hashimoto K."/>
            <person name="Okamoto A."/>
        </authorList>
    </citation>
    <scope>NUCLEOTIDE SEQUENCE [LARGE SCALE GENOMIC DNA]</scope>
    <source>
        <strain evidence="7 8">IS5</strain>
    </source>
</reference>
<dbReference type="AlphaFoldDB" id="A0A2Z6B366"/>
<keyword evidence="2 6" id="KW-0813">Transport</keyword>
<feature type="transmembrane region" description="Helical" evidence="6">
    <location>
        <begin position="179"/>
        <end position="197"/>
    </location>
</feature>
<feature type="transmembrane region" description="Helical" evidence="6">
    <location>
        <begin position="141"/>
        <end position="159"/>
    </location>
</feature>
<evidence type="ECO:0000256" key="2">
    <source>
        <dbReference type="ARBA" id="ARBA00022448"/>
    </source>
</evidence>
<keyword evidence="8" id="KW-1185">Reference proteome</keyword>
<dbReference type="OrthoDB" id="9779554at2"/>
<evidence type="ECO:0000256" key="1">
    <source>
        <dbReference type="ARBA" id="ARBA00004141"/>
    </source>
</evidence>
<dbReference type="PANTHER" id="PTHR11101">
    <property type="entry name" value="PHOSPHATE TRANSPORTER"/>
    <property type="match status" value="1"/>
</dbReference>
<dbReference type="PANTHER" id="PTHR11101:SF80">
    <property type="entry name" value="PHOSPHATE TRANSPORTER"/>
    <property type="match status" value="1"/>
</dbReference>
<dbReference type="GO" id="GO:0016020">
    <property type="term" value="C:membrane"/>
    <property type="evidence" value="ECO:0007669"/>
    <property type="project" value="UniProtKB-SubCell"/>
</dbReference>
<feature type="transmembrane region" description="Helical" evidence="6">
    <location>
        <begin position="84"/>
        <end position="107"/>
    </location>
</feature>
<proteinExistence type="inferred from homology"/>
<organism evidence="7 8">
    <name type="scientific">Desulfovibrio ferrophilus</name>
    <dbReference type="NCBI Taxonomy" id="241368"/>
    <lineage>
        <taxon>Bacteria</taxon>
        <taxon>Pseudomonadati</taxon>
        <taxon>Thermodesulfobacteriota</taxon>
        <taxon>Desulfovibrionia</taxon>
        <taxon>Desulfovibrionales</taxon>
        <taxon>Desulfovibrionaceae</taxon>
        <taxon>Desulfovibrio</taxon>
    </lineage>
</organism>
<feature type="transmembrane region" description="Helical" evidence="6">
    <location>
        <begin position="114"/>
        <end position="135"/>
    </location>
</feature>
<dbReference type="EMBL" id="AP017378">
    <property type="protein sequence ID" value="BBD09931.1"/>
    <property type="molecule type" value="Genomic_DNA"/>
</dbReference>
<accession>A0A2Z6B366</accession>
<evidence type="ECO:0000256" key="3">
    <source>
        <dbReference type="ARBA" id="ARBA00022692"/>
    </source>
</evidence>
<feature type="transmembrane region" description="Helical" evidence="6">
    <location>
        <begin position="384"/>
        <end position="406"/>
    </location>
</feature>
<feature type="transmembrane region" description="Helical" evidence="6">
    <location>
        <begin position="259"/>
        <end position="282"/>
    </location>
</feature>
<gene>
    <name evidence="7" type="ORF">DFE_3205</name>
</gene>
<evidence type="ECO:0000313" key="7">
    <source>
        <dbReference type="EMBL" id="BBD09931.1"/>
    </source>
</evidence>
<dbReference type="Pfam" id="PF01384">
    <property type="entry name" value="PHO4"/>
    <property type="match status" value="1"/>
</dbReference>
<keyword evidence="6" id="KW-0592">Phosphate transport</keyword>
<keyword evidence="3 6" id="KW-0812">Transmembrane</keyword>
<comment type="subcellular location">
    <subcellularLocation>
        <location evidence="1 6">Membrane</location>
        <topology evidence="1 6">Multi-pass membrane protein</topology>
    </subcellularLocation>
</comment>